<feature type="domain" description="DJ-1/PfpI" evidence="1">
    <location>
        <begin position="13"/>
        <end position="143"/>
    </location>
</feature>
<dbReference type="InterPro" id="IPR029062">
    <property type="entry name" value="Class_I_gatase-like"/>
</dbReference>
<evidence type="ECO:0000313" key="2">
    <source>
        <dbReference type="EMBL" id="PWH86217.1"/>
    </source>
</evidence>
<accession>A0A2U2XEP4</accession>
<reference evidence="2 3" key="1">
    <citation type="submission" date="2018-05" db="EMBL/GenBank/DDBJ databases">
        <title>Brumimicrobium oceani sp. nov., isolated from coastal sediment.</title>
        <authorList>
            <person name="Kou Y."/>
        </authorList>
    </citation>
    <scope>NUCLEOTIDE SEQUENCE [LARGE SCALE GENOMIC DNA]</scope>
    <source>
        <strain evidence="2 3">C305</strain>
    </source>
</reference>
<dbReference type="OrthoDB" id="9800516at2"/>
<dbReference type="AlphaFoldDB" id="A0A2U2XEP4"/>
<dbReference type="PANTHER" id="PTHR10224">
    <property type="entry name" value="ES1 PROTEIN HOMOLOG, MITOCHONDRIAL"/>
    <property type="match status" value="1"/>
</dbReference>
<reference evidence="2 3" key="2">
    <citation type="submission" date="2018-05" db="EMBL/GenBank/DDBJ databases">
        <authorList>
            <person name="Lanie J.A."/>
            <person name="Ng W.-L."/>
            <person name="Kazmierczak K.M."/>
            <person name="Andrzejewski T.M."/>
            <person name="Davidsen T.M."/>
            <person name="Wayne K.J."/>
            <person name="Tettelin H."/>
            <person name="Glass J.I."/>
            <person name="Rusch D."/>
            <person name="Podicherti R."/>
            <person name="Tsui H.-C.T."/>
            <person name="Winkler M.E."/>
        </authorList>
    </citation>
    <scope>NUCLEOTIDE SEQUENCE [LARGE SCALE GENOMIC DNA]</scope>
    <source>
        <strain evidence="2 3">C305</strain>
    </source>
</reference>
<dbReference type="Gene3D" id="3.40.50.880">
    <property type="match status" value="1"/>
</dbReference>
<protein>
    <submittedName>
        <fullName evidence="2">Isoprenoid biosynthesis protein ElbB</fullName>
    </submittedName>
</protein>
<dbReference type="NCBIfam" id="NF008747">
    <property type="entry name" value="PRK11780.1"/>
    <property type="match status" value="1"/>
</dbReference>
<sequence length="226" mass="24089">MKIGVLLSGCGVYDGAEIHESVFALLAIAEAGHEAVCISVDKNQHHVVNHLNGEEQKESRNMMVESARIARGEVTEINDITPADLDMIVIPGGFGSAKNFTSWAFEGPNGSILPEVKLLLVNMANVGKPIVALCVSPVVVAKAFEGSNVKTFMTIGSDKAESDYDINGFVEGLSKTGVATTMKLANEINVDRVNKVVTAPCYMMKSDLITLRNNIANAINAGIELV</sequence>
<comment type="caution">
    <text evidence="2">The sequence shown here is derived from an EMBL/GenBank/DDBJ whole genome shotgun (WGS) entry which is preliminary data.</text>
</comment>
<keyword evidence="3" id="KW-1185">Reference proteome</keyword>
<proteinExistence type="predicted"/>
<dbReference type="InterPro" id="IPR002818">
    <property type="entry name" value="DJ-1/PfpI"/>
</dbReference>
<organism evidence="2 3">
    <name type="scientific">Brumimicrobium oceani</name>
    <dbReference type="NCBI Taxonomy" id="2100725"/>
    <lineage>
        <taxon>Bacteria</taxon>
        <taxon>Pseudomonadati</taxon>
        <taxon>Bacteroidota</taxon>
        <taxon>Flavobacteriia</taxon>
        <taxon>Flavobacteriales</taxon>
        <taxon>Crocinitomicaceae</taxon>
        <taxon>Brumimicrobium</taxon>
    </lineage>
</organism>
<name>A0A2U2XEP4_9FLAO</name>
<dbReference type="Proteomes" id="UP000245370">
    <property type="component" value="Unassembled WGS sequence"/>
</dbReference>
<dbReference type="PANTHER" id="PTHR10224:SF12">
    <property type="entry name" value="GLYOXALASE ELBB"/>
    <property type="match status" value="1"/>
</dbReference>
<dbReference type="EMBL" id="QFRJ01000002">
    <property type="protein sequence ID" value="PWH86217.1"/>
    <property type="molecule type" value="Genomic_DNA"/>
</dbReference>
<dbReference type="SUPFAM" id="SSF52317">
    <property type="entry name" value="Class I glutamine amidotransferase-like"/>
    <property type="match status" value="1"/>
</dbReference>
<dbReference type="RefSeq" id="WP_109358334.1">
    <property type="nucleotide sequence ID" value="NZ_QFRJ01000002.1"/>
</dbReference>
<evidence type="ECO:0000259" key="1">
    <source>
        <dbReference type="Pfam" id="PF01965"/>
    </source>
</evidence>
<gene>
    <name evidence="2" type="ORF">DIT68_02955</name>
</gene>
<evidence type="ECO:0000313" key="3">
    <source>
        <dbReference type="Proteomes" id="UP000245370"/>
    </source>
</evidence>
<dbReference type="Pfam" id="PF01965">
    <property type="entry name" value="DJ-1_PfpI"/>
    <property type="match status" value="1"/>
</dbReference>